<keyword evidence="2" id="KW-0408">Iron</keyword>
<evidence type="ECO:0000313" key="5">
    <source>
        <dbReference type="EMBL" id="SEQ78424.1"/>
    </source>
</evidence>
<organism evidence="5 6">
    <name type="scientific">Treponema bryantii</name>
    <dbReference type="NCBI Taxonomy" id="163"/>
    <lineage>
        <taxon>Bacteria</taxon>
        <taxon>Pseudomonadati</taxon>
        <taxon>Spirochaetota</taxon>
        <taxon>Spirochaetia</taxon>
        <taxon>Spirochaetales</taxon>
        <taxon>Treponemataceae</taxon>
        <taxon>Treponema</taxon>
    </lineage>
</organism>
<dbReference type="EMBL" id="FOFU01000010">
    <property type="protein sequence ID" value="SEQ78424.1"/>
    <property type="molecule type" value="Genomic_DNA"/>
</dbReference>
<feature type="domain" description="4Fe-4S ferredoxin-type" evidence="4">
    <location>
        <begin position="311"/>
        <end position="344"/>
    </location>
</feature>
<keyword evidence="1" id="KW-0479">Metal-binding</keyword>
<dbReference type="InterPro" id="IPR017896">
    <property type="entry name" value="4Fe4S_Fe-S-bd"/>
</dbReference>
<dbReference type="Pfam" id="PF17179">
    <property type="entry name" value="Fer4_22"/>
    <property type="match status" value="1"/>
</dbReference>
<sequence length="355" mass="39916">MLSITADKIDSLFELIGTKQPLYLPVDNNTGKADFKKWEKGVKLSSNLKTVRSAKDFFFPKTEHMVSYTMKGKEITMEDPRKELEDFVVFGVRPCDAVGFTVIDNVYLNMNPVDSYYKNRRDHGTVITLACNEPAKTCFCSTYGIDASLDTDKNGSKGDVSCWLADGKYFFEANTDKGNKFVEVAKSALADADAAAVAAAKKDIKDKTEKLPFAHLDLSKFQGKDMLKIFNSKIWDKVSEACLGCGTCTYVCPTCMCFDVRDFDTGTEKGIRQIRCWDSCMYNDFTQMAAENPRHTQKERSRQRFMHKLMYYPMAHEGLFSCVGCGRCLESCPVNMNIVKVIKAVQETDDIGGDK</sequence>
<protein>
    <submittedName>
        <fullName evidence="5">4Fe-4S dicluster domain-containing protein</fullName>
    </submittedName>
</protein>
<evidence type="ECO:0000256" key="1">
    <source>
        <dbReference type="ARBA" id="ARBA00022723"/>
    </source>
</evidence>
<dbReference type="SUPFAM" id="SSF46548">
    <property type="entry name" value="alpha-helical ferredoxin"/>
    <property type="match status" value="1"/>
</dbReference>
<dbReference type="GO" id="GO:0046872">
    <property type="term" value="F:metal ion binding"/>
    <property type="evidence" value="ECO:0007669"/>
    <property type="project" value="UniProtKB-KW"/>
</dbReference>
<dbReference type="STRING" id="163.SAMN04487775_102220"/>
<dbReference type="RefSeq" id="WP_074645126.1">
    <property type="nucleotide sequence ID" value="NZ_FOFU01000010.1"/>
</dbReference>
<keyword evidence="6" id="KW-1185">Reference proteome</keyword>
<dbReference type="PROSITE" id="PS51379">
    <property type="entry name" value="4FE4S_FER_2"/>
    <property type="match status" value="2"/>
</dbReference>
<dbReference type="InterPro" id="IPR017900">
    <property type="entry name" value="4Fe4S_Fe_S_CS"/>
</dbReference>
<dbReference type="AlphaFoldDB" id="A0A1H9IV18"/>
<name>A0A1H9IV18_9SPIR</name>
<dbReference type="PROSITE" id="PS00198">
    <property type="entry name" value="4FE4S_FER_1"/>
    <property type="match status" value="2"/>
</dbReference>
<dbReference type="OrthoDB" id="9796486at2"/>
<dbReference type="Gene3D" id="1.10.1060.10">
    <property type="entry name" value="Alpha-helical ferredoxin"/>
    <property type="match status" value="1"/>
</dbReference>
<gene>
    <name evidence="5" type="ORF">SAMN04487977_110120</name>
</gene>
<evidence type="ECO:0000259" key="4">
    <source>
        <dbReference type="PROSITE" id="PS51379"/>
    </source>
</evidence>
<keyword evidence="3" id="KW-0411">Iron-sulfur</keyword>
<evidence type="ECO:0000256" key="3">
    <source>
        <dbReference type="ARBA" id="ARBA00023014"/>
    </source>
</evidence>
<dbReference type="InterPro" id="IPR009051">
    <property type="entry name" value="Helical_ferredxn"/>
</dbReference>
<evidence type="ECO:0000256" key="2">
    <source>
        <dbReference type="ARBA" id="ARBA00023004"/>
    </source>
</evidence>
<proteinExistence type="predicted"/>
<dbReference type="GO" id="GO:0051536">
    <property type="term" value="F:iron-sulfur cluster binding"/>
    <property type="evidence" value="ECO:0007669"/>
    <property type="project" value="UniProtKB-KW"/>
</dbReference>
<dbReference type="PANTHER" id="PTHR40447:SF1">
    <property type="entry name" value="ANAEROBIC SULFITE REDUCTASE SUBUNIT A"/>
    <property type="match status" value="1"/>
</dbReference>
<reference evidence="5 6" key="1">
    <citation type="submission" date="2016-10" db="EMBL/GenBank/DDBJ databases">
        <authorList>
            <person name="de Groot N.N."/>
        </authorList>
    </citation>
    <scope>NUCLEOTIDE SEQUENCE [LARGE SCALE GENOMIC DNA]</scope>
    <source>
        <strain evidence="5 6">B25</strain>
    </source>
</reference>
<evidence type="ECO:0000313" key="6">
    <source>
        <dbReference type="Proteomes" id="UP000182360"/>
    </source>
</evidence>
<feature type="domain" description="4Fe-4S ferredoxin-type" evidence="4">
    <location>
        <begin position="231"/>
        <end position="263"/>
    </location>
</feature>
<accession>A0A1H9IV18</accession>
<dbReference type="PANTHER" id="PTHR40447">
    <property type="entry name" value="ANAEROBIC SULFITE REDUCTASE SUBUNIT A"/>
    <property type="match status" value="1"/>
</dbReference>
<dbReference type="Proteomes" id="UP000182360">
    <property type="component" value="Unassembled WGS sequence"/>
</dbReference>